<keyword evidence="2" id="KW-1185">Reference proteome</keyword>
<accession>A0AAD4S2V6</accession>
<organism evidence="1 2">
    <name type="scientific">Papaver atlanticum</name>
    <dbReference type="NCBI Taxonomy" id="357466"/>
    <lineage>
        <taxon>Eukaryota</taxon>
        <taxon>Viridiplantae</taxon>
        <taxon>Streptophyta</taxon>
        <taxon>Embryophyta</taxon>
        <taxon>Tracheophyta</taxon>
        <taxon>Spermatophyta</taxon>
        <taxon>Magnoliopsida</taxon>
        <taxon>Ranunculales</taxon>
        <taxon>Papaveraceae</taxon>
        <taxon>Papaveroideae</taxon>
        <taxon>Papaver</taxon>
    </lineage>
</organism>
<dbReference type="Proteomes" id="UP001202328">
    <property type="component" value="Unassembled WGS sequence"/>
</dbReference>
<sequence length="67" mass="7531">MELASKTIRFNWHAYVNVIIGEAQQKILPIQVGYDSREYPSLRHGHCSMLSGDLNSHNRSSTGRAMG</sequence>
<protein>
    <submittedName>
        <fullName evidence="1">Uncharacterized protein</fullName>
    </submittedName>
</protein>
<proteinExistence type="predicted"/>
<comment type="caution">
    <text evidence="1">The sequence shown here is derived from an EMBL/GenBank/DDBJ whole genome shotgun (WGS) entry which is preliminary data.</text>
</comment>
<feature type="non-terminal residue" evidence="1">
    <location>
        <position position="1"/>
    </location>
</feature>
<gene>
    <name evidence="1" type="ORF">MKW98_021688</name>
</gene>
<reference evidence="1" key="1">
    <citation type="submission" date="2022-04" db="EMBL/GenBank/DDBJ databases">
        <title>A functionally conserved STORR gene fusion in Papaver species that diverged 16.8 million years ago.</title>
        <authorList>
            <person name="Catania T."/>
        </authorList>
    </citation>
    <scope>NUCLEOTIDE SEQUENCE</scope>
    <source>
        <strain evidence="1">S-188037</strain>
    </source>
</reference>
<evidence type="ECO:0000313" key="1">
    <source>
        <dbReference type="EMBL" id="KAI3858268.1"/>
    </source>
</evidence>
<dbReference type="AlphaFoldDB" id="A0AAD4S2V6"/>
<dbReference type="EMBL" id="JAJJMB010014758">
    <property type="protein sequence ID" value="KAI3858268.1"/>
    <property type="molecule type" value="Genomic_DNA"/>
</dbReference>
<evidence type="ECO:0000313" key="2">
    <source>
        <dbReference type="Proteomes" id="UP001202328"/>
    </source>
</evidence>
<name>A0AAD4S2V6_9MAGN</name>